<evidence type="ECO:0000313" key="3">
    <source>
        <dbReference type="EMBL" id="GLU47362.1"/>
    </source>
</evidence>
<dbReference type="Pfam" id="PF04149">
    <property type="entry name" value="DUF397"/>
    <property type="match status" value="1"/>
</dbReference>
<evidence type="ECO:0000313" key="4">
    <source>
        <dbReference type="Proteomes" id="UP001165092"/>
    </source>
</evidence>
<feature type="domain" description="DUF397" evidence="2">
    <location>
        <begin position="8"/>
        <end position="60"/>
    </location>
</feature>
<accession>A0A9W6P5D0</accession>
<dbReference type="InterPro" id="IPR007278">
    <property type="entry name" value="DUF397"/>
</dbReference>
<comment type="caution">
    <text evidence="3">The sequence shown here is derived from an EMBL/GenBank/DDBJ whole genome shotgun (WGS) entry which is preliminary data.</text>
</comment>
<proteinExistence type="predicted"/>
<name>A0A9W6P5D0_9ACTN</name>
<evidence type="ECO:0000259" key="2">
    <source>
        <dbReference type="Pfam" id="PF04149"/>
    </source>
</evidence>
<keyword evidence="4" id="KW-1185">Reference proteome</keyword>
<protein>
    <recommendedName>
        <fullName evidence="2">DUF397 domain-containing protein</fullName>
    </recommendedName>
</protein>
<sequence length="64" mass="6618">MTSIPDSAFRTSSYSQPTGGNCVEVANLPGTTAIRDTQNRAAGHLEVPSNAWAALVAAARTDSL</sequence>
<gene>
    <name evidence="3" type="ORF">Nans01_17130</name>
</gene>
<reference evidence="3" key="1">
    <citation type="submission" date="2023-02" db="EMBL/GenBank/DDBJ databases">
        <title>Nocardiopsis ansamitocini NBRC 112285.</title>
        <authorList>
            <person name="Ichikawa N."/>
            <person name="Sato H."/>
            <person name="Tonouchi N."/>
        </authorList>
    </citation>
    <scope>NUCLEOTIDE SEQUENCE</scope>
    <source>
        <strain evidence="3">NBRC 112285</strain>
    </source>
</reference>
<feature type="compositionally biased region" description="Polar residues" evidence="1">
    <location>
        <begin position="1"/>
        <end position="19"/>
    </location>
</feature>
<evidence type="ECO:0000256" key="1">
    <source>
        <dbReference type="SAM" id="MobiDB-lite"/>
    </source>
</evidence>
<dbReference type="EMBL" id="BSQG01000002">
    <property type="protein sequence ID" value="GLU47362.1"/>
    <property type="molecule type" value="Genomic_DNA"/>
</dbReference>
<organism evidence="3 4">
    <name type="scientific">Nocardiopsis ansamitocini</name>
    <dbReference type="NCBI Taxonomy" id="1670832"/>
    <lineage>
        <taxon>Bacteria</taxon>
        <taxon>Bacillati</taxon>
        <taxon>Actinomycetota</taxon>
        <taxon>Actinomycetes</taxon>
        <taxon>Streptosporangiales</taxon>
        <taxon>Nocardiopsidaceae</taxon>
        <taxon>Nocardiopsis</taxon>
    </lineage>
</organism>
<dbReference type="RefSeq" id="WP_285758422.1">
    <property type="nucleotide sequence ID" value="NZ_BSQG01000002.1"/>
</dbReference>
<feature type="region of interest" description="Disordered" evidence="1">
    <location>
        <begin position="1"/>
        <end position="20"/>
    </location>
</feature>
<dbReference type="Proteomes" id="UP001165092">
    <property type="component" value="Unassembled WGS sequence"/>
</dbReference>
<dbReference type="AlphaFoldDB" id="A0A9W6P5D0"/>